<keyword evidence="2" id="KW-0677">Repeat</keyword>
<feature type="domain" description="C2H2-type" evidence="7">
    <location>
        <begin position="575"/>
        <end position="602"/>
    </location>
</feature>
<evidence type="ECO:0000256" key="6">
    <source>
        <dbReference type="SAM" id="MobiDB-lite"/>
    </source>
</evidence>
<organism evidence="8 9">
    <name type="scientific">Stichopus japonicus</name>
    <name type="common">Sea cucumber</name>
    <dbReference type="NCBI Taxonomy" id="307972"/>
    <lineage>
        <taxon>Eukaryota</taxon>
        <taxon>Metazoa</taxon>
        <taxon>Echinodermata</taxon>
        <taxon>Eleutherozoa</taxon>
        <taxon>Echinozoa</taxon>
        <taxon>Holothuroidea</taxon>
        <taxon>Aspidochirotacea</taxon>
        <taxon>Aspidochirotida</taxon>
        <taxon>Stichopodidae</taxon>
        <taxon>Apostichopus</taxon>
    </lineage>
</organism>
<comment type="caution">
    <text evidence="8">The sequence shown here is derived from an EMBL/GenBank/DDBJ whole genome shotgun (WGS) entry which is preliminary data.</text>
</comment>
<feature type="region of interest" description="Disordered" evidence="6">
    <location>
        <begin position="199"/>
        <end position="220"/>
    </location>
</feature>
<dbReference type="SUPFAM" id="SSF57667">
    <property type="entry name" value="beta-beta-alpha zinc fingers"/>
    <property type="match status" value="3"/>
</dbReference>
<dbReference type="Proteomes" id="UP000230750">
    <property type="component" value="Unassembled WGS sequence"/>
</dbReference>
<evidence type="ECO:0000256" key="1">
    <source>
        <dbReference type="ARBA" id="ARBA00022723"/>
    </source>
</evidence>
<dbReference type="PANTHER" id="PTHR24379:SF121">
    <property type="entry name" value="C2H2-TYPE DOMAIN-CONTAINING PROTEIN"/>
    <property type="match status" value="1"/>
</dbReference>
<dbReference type="PANTHER" id="PTHR24379">
    <property type="entry name" value="KRAB AND ZINC FINGER DOMAIN-CONTAINING"/>
    <property type="match status" value="1"/>
</dbReference>
<dbReference type="PROSITE" id="PS00028">
    <property type="entry name" value="ZINC_FINGER_C2H2_1"/>
    <property type="match status" value="7"/>
</dbReference>
<sequence>MASDVNQRPRVYSYLTSFYGDRAFLVKDVLLDILFQSLVCTICRCCPQNAAKYVEGDCLFVTVFCPSGHRLLRWSSRYADQIETQIATNKKPTNVITDAASLEATGGETERLKVVKRTADEAVLSSTRSPAAEVNDGATRRLVPASSFVSQTSNDEHQGYSEQSLEEQPELTDEIIIKVEQEEKVDSLSDFDLQSRFQEPSHAAPDDEDADNNHKKRPDQTCDLPIEIAILQKKCGIPWRKRCNPRWVKHKSWTSQRPIVRKFDESDGQNGAKHIQKSRDSTVSLKPDENDISEVKQKFNCLICQKPFRNLSSCQTHQQRHFPWDGKILATVLKKKKMRRPWIGQPTHGERRSADASTSKVSSMLSIRCQICGDVFSTTFGKWVHRCTLSEVKPYCCQLCPREFVSKTLLKDHLKVHIVKKQFSCGTCDKRFASASSCEQHEKTHPHRGPYQCRFCDNIFENGRDRKEHEESSHSDQKTIRCQFCHKIFKNVRLQKVHEKKHLPCNLRGEESIALREANVEVRKATKEPSEDDENLILRNILEERSTVSSKVSGDETKEVASSSSSAAKNAPVTNSCKFCGKEFSSHSRLATHEYTHRHVLPYRCLYCSKSFVTESTLKWHSYTDHRLQCRVCHKQFHSPHVRGEHEQIHHFIDRCESRKMTLTDEPVDLGFSVCVEGHLQEKEETGSSISGDGAKRKESPVTSGYRVSNHKEHDERLPGVSQGDACLNVKPTESDDTYQMRSPAEAIVKNIGVPEDECSPNRTSDSSSWSRAVPCKKGMSLIQIKKPQRKERDYPKRGSFKRRPPNWISILCAADIAVNNYRPKQAESITNGFTPVKSLTNVVTARKHSQILRCLKLTRESILGRNPSLAPSAIRNFSSHRTDGRTRGSTRVKSPTRVPSVGIVSLPPLGATSTRRNSTRRRRGTTANTVRKFSQDLRITVLT</sequence>
<dbReference type="SMART" id="SM00355">
    <property type="entry name" value="ZnF_C2H2"/>
    <property type="match status" value="8"/>
</dbReference>
<dbReference type="OrthoDB" id="7295497at2759"/>
<dbReference type="PROSITE" id="PS50157">
    <property type="entry name" value="ZINC_FINGER_C2H2_2"/>
    <property type="match status" value="6"/>
</dbReference>
<feature type="domain" description="C2H2-type" evidence="7">
    <location>
        <begin position="299"/>
        <end position="321"/>
    </location>
</feature>
<dbReference type="AlphaFoldDB" id="A0A2G8L8W3"/>
<evidence type="ECO:0000313" key="9">
    <source>
        <dbReference type="Proteomes" id="UP000230750"/>
    </source>
</evidence>
<feature type="domain" description="C2H2-type" evidence="7">
    <location>
        <begin position="451"/>
        <end position="479"/>
    </location>
</feature>
<evidence type="ECO:0000256" key="5">
    <source>
        <dbReference type="PROSITE-ProRule" id="PRU00042"/>
    </source>
</evidence>
<reference evidence="8 9" key="1">
    <citation type="journal article" date="2017" name="PLoS Biol.">
        <title>The sea cucumber genome provides insights into morphological evolution and visceral regeneration.</title>
        <authorList>
            <person name="Zhang X."/>
            <person name="Sun L."/>
            <person name="Yuan J."/>
            <person name="Sun Y."/>
            <person name="Gao Y."/>
            <person name="Zhang L."/>
            <person name="Li S."/>
            <person name="Dai H."/>
            <person name="Hamel J.F."/>
            <person name="Liu C."/>
            <person name="Yu Y."/>
            <person name="Liu S."/>
            <person name="Lin W."/>
            <person name="Guo K."/>
            <person name="Jin S."/>
            <person name="Xu P."/>
            <person name="Storey K.B."/>
            <person name="Huan P."/>
            <person name="Zhang T."/>
            <person name="Zhou Y."/>
            <person name="Zhang J."/>
            <person name="Lin C."/>
            <person name="Li X."/>
            <person name="Xing L."/>
            <person name="Huo D."/>
            <person name="Sun M."/>
            <person name="Wang L."/>
            <person name="Mercier A."/>
            <person name="Li F."/>
            <person name="Yang H."/>
            <person name="Xiang J."/>
        </authorList>
    </citation>
    <scope>NUCLEOTIDE SEQUENCE [LARGE SCALE GENOMIC DNA]</scope>
    <source>
        <strain evidence="8">Shaxun</strain>
        <tissue evidence="8">Muscle</tissue>
    </source>
</reference>
<feature type="region of interest" description="Disordered" evidence="6">
    <location>
        <begin position="683"/>
        <end position="728"/>
    </location>
</feature>
<evidence type="ECO:0000256" key="2">
    <source>
        <dbReference type="ARBA" id="ARBA00022737"/>
    </source>
</evidence>
<evidence type="ECO:0000259" key="7">
    <source>
        <dbReference type="PROSITE" id="PS50157"/>
    </source>
</evidence>
<feature type="domain" description="C2H2-type" evidence="7">
    <location>
        <begin position="603"/>
        <end position="626"/>
    </location>
</feature>
<dbReference type="EMBL" id="MRZV01000167">
    <property type="protein sequence ID" value="PIK56692.1"/>
    <property type="molecule type" value="Genomic_DNA"/>
</dbReference>
<keyword evidence="9" id="KW-1185">Reference proteome</keyword>
<gene>
    <name evidence="8" type="ORF">BSL78_06414</name>
</gene>
<feature type="region of interest" description="Disordered" evidence="6">
    <location>
        <begin position="548"/>
        <end position="572"/>
    </location>
</feature>
<name>A0A2G8L8W3_STIJA</name>
<proteinExistence type="predicted"/>
<keyword evidence="3 5" id="KW-0863">Zinc-finger</keyword>
<feature type="domain" description="C2H2-type" evidence="7">
    <location>
        <begin position="423"/>
        <end position="450"/>
    </location>
</feature>
<dbReference type="Gene3D" id="3.30.160.60">
    <property type="entry name" value="Classic Zinc Finger"/>
    <property type="match status" value="3"/>
</dbReference>
<feature type="region of interest" description="Disordered" evidence="6">
    <location>
        <begin position="263"/>
        <end position="289"/>
    </location>
</feature>
<evidence type="ECO:0000313" key="8">
    <source>
        <dbReference type="EMBL" id="PIK56692.1"/>
    </source>
</evidence>
<dbReference type="GO" id="GO:0008270">
    <property type="term" value="F:zinc ion binding"/>
    <property type="evidence" value="ECO:0007669"/>
    <property type="project" value="UniProtKB-KW"/>
</dbReference>
<dbReference type="InterPro" id="IPR036236">
    <property type="entry name" value="Znf_C2H2_sf"/>
</dbReference>
<evidence type="ECO:0000256" key="4">
    <source>
        <dbReference type="ARBA" id="ARBA00022833"/>
    </source>
</evidence>
<accession>A0A2G8L8W3</accession>
<feature type="domain" description="C2H2-type" evidence="7">
    <location>
        <begin position="395"/>
        <end position="422"/>
    </location>
</feature>
<protein>
    <submittedName>
        <fullName evidence="8">Putative zinc finger protein</fullName>
    </submittedName>
</protein>
<evidence type="ECO:0000256" key="3">
    <source>
        <dbReference type="ARBA" id="ARBA00022771"/>
    </source>
</evidence>
<feature type="region of interest" description="Disordered" evidence="6">
    <location>
        <begin position="144"/>
        <end position="169"/>
    </location>
</feature>
<keyword evidence="4" id="KW-0862">Zinc</keyword>
<dbReference type="STRING" id="307972.A0A2G8L8W3"/>
<feature type="region of interest" description="Disordered" evidence="6">
    <location>
        <begin position="873"/>
        <end position="902"/>
    </location>
</feature>
<keyword evidence="1" id="KW-0479">Metal-binding</keyword>
<dbReference type="InterPro" id="IPR013087">
    <property type="entry name" value="Znf_C2H2_type"/>
</dbReference>